<dbReference type="Gene3D" id="2.60.120.260">
    <property type="entry name" value="Galactose-binding domain-like"/>
    <property type="match status" value="1"/>
</dbReference>
<feature type="domain" description="Glycoside hydrolase family 2" evidence="8">
    <location>
        <begin position="708"/>
        <end position="810"/>
    </location>
</feature>
<dbReference type="AlphaFoldDB" id="A0A4R0QPF6"/>
<dbReference type="SUPFAM" id="SSF49785">
    <property type="entry name" value="Galactose-binding domain-like"/>
    <property type="match status" value="1"/>
</dbReference>
<gene>
    <name evidence="9" type="ORF">EJ419_05450</name>
</gene>
<dbReference type="Pfam" id="PF00703">
    <property type="entry name" value="Glyco_hydro_2"/>
    <property type="match status" value="1"/>
</dbReference>
<comment type="similarity">
    <text evidence="1">Belongs to the glycosyl hydrolase 2 family.</text>
</comment>
<keyword evidence="3" id="KW-0326">Glycosidase</keyword>
<dbReference type="InterPro" id="IPR006102">
    <property type="entry name" value="Ig-like_GH2"/>
</dbReference>
<name>A0A4R0QPF6_9BIFI</name>
<dbReference type="GO" id="GO:0004553">
    <property type="term" value="F:hydrolase activity, hydrolyzing O-glycosyl compounds"/>
    <property type="evidence" value="ECO:0007669"/>
    <property type="project" value="InterPro"/>
</dbReference>
<dbReference type="Gene3D" id="2.60.40.10">
    <property type="entry name" value="Immunoglobulins"/>
    <property type="match status" value="3"/>
</dbReference>
<feature type="domain" description="Glycoside hydrolase family 2 immunoglobulin-like beta-sandwich" evidence="4">
    <location>
        <begin position="165"/>
        <end position="249"/>
    </location>
</feature>
<sequence length="817" mass="91072">MTAHAFNTGWKVRPKSNLFNEMTGMGGSYKEVRLPHDAMIELDRDPHAPSGASSGYYPDVIVEYKKEFDVPTSWIDKSITLLFEGIYSRARVYVNGAFVANRPNGYSEIQINLNPYLKYGETNIIKVCAMAGDDSRWYSGAGIYRPATLYVDSLIHAIPNSERITTRELDEESATIEFCVRVENNSRSFERKRVMTKICNSAGEIVASHSSPITIEGNGEIEVRQRLYVDDPQLWSVENPSLYSLEYQIIEIDDTDGNRPLKDAVTKVAFGIRTLSLSPRKGLRINSQPIKLRGACVHHDNGILGAATFGRAEERRIEQLKAAGFNAIRSSHQPASRAMLDACDRLGMLVMDEAFDMWTSTKTERDYSLDMPQWWEKDIESMIAKDYNHPSVILYSIGNELAESGNNFGAIWGRKIAQKVRSLDSSRYVMSAVNTMVSVLANPEEDEAETGKGINGNMAALDGMLGDIATSESTSVMTEEGFDYMDVAGFNYAQGRYELDRTRFPQRVIVGSETYPSQIDDLWEKVENYSHVIGDFTWTGYDYLGEAGVGRVSYPDDTVPRYGIVSGFPWRYAWVGDLDITGMRRPMSFYREIIFGLRNEPYIAVISPEHYGVEGHRSPWSWSDSISSWTWSGYEGRKIQVEVYSDAPEVELMLNGVSLGKKSTGDTKKCLALFDIEYKPGLLEAYAIRNGNRAERYELRSAGKVSSIRIVADRIHLSHKDDELSFVSIELCDDNGTVITDNDCEVSVTVSGAGCLQALGSANPAIDERFDVGMCRTFRGRALAVVRPDSVESGIVTVTVASAGLLPAAVELEVVME</sequence>
<evidence type="ECO:0000313" key="9">
    <source>
        <dbReference type="EMBL" id="TCD54102.1"/>
    </source>
</evidence>
<evidence type="ECO:0000313" key="10">
    <source>
        <dbReference type="Proteomes" id="UP000291289"/>
    </source>
</evidence>
<comment type="caution">
    <text evidence="9">The sequence shown here is derived from an EMBL/GenBank/DDBJ whole genome shotgun (WGS) entry which is preliminary data.</text>
</comment>
<organism evidence="9 10">
    <name type="scientific">Alloscardovia theropitheci</name>
    <dbReference type="NCBI Taxonomy" id="2496842"/>
    <lineage>
        <taxon>Bacteria</taxon>
        <taxon>Bacillati</taxon>
        <taxon>Actinomycetota</taxon>
        <taxon>Actinomycetes</taxon>
        <taxon>Bifidobacteriales</taxon>
        <taxon>Bifidobacteriaceae</taxon>
        <taxon>Alloscardovia</taxon>
    </lineage>
</organism>
<dbReference type="PRINTS" id="PR00132">
    <property type="entry name" value="GLHYDRLASE2"/>
</dbReference>
<dbReference type="InterPro" id="IPR006101">
    <property type="entry name" value="Glyco_hydro_2"/>
</dbReference>
<dbReference type="RefSeq" id="WP_131284421.1">
    <property type="nucleotide sequence ID" value="NZ_RXLP01000021.1"/>
</dbReference>
<evidence type="ECO:0000259" key="6">
    <source>
        <dbReference type="Pfam" id="PF02837"/>
    </source>
</evidence>
<dbReference type="SUPFAM" id="SSF51445">
    <property type="entry name" value="(Trans)glycosidases"/>
    <property type="match status" value="1"/>
</dbReference>
<dbReference type="InterPro" id="IPR008979">
    <property type="entry name" value="Galactose-bd-like_sf"/>
</dbReference>
<dbReference type="SUPFAM" id="SSF49303">
    <property type="entry name" value="beta-Galactosidase/glucuronidase domain"/>
    <property type="match status" value="1"/>
</dbReference>
<dbReference type="PANTHER" id="PTHR42732:SF1">
    <property type="entry name" value="BETA-MANNOSIDASE"/>
    <property type="match status" value="1"/>
</dbReference>
<feature type="domain" description="Glycosyl hydrolases family 2 sugar binding" evidence="6">
    <location>
        <begin position="62"/>
        <end position="150"/>
    </location>
</feature>
<dbReference type="GO" id="GO:0005975">
    <property type="term" value="P:carbohydrate metabolic process"/>
    <property type="evidence" value="ECO:0007669"/>
    <property type="project" value="InterPro"/>
</dbReference>
<dbReference type="InterPro" id="IPR051913">
    <property type="entry name" value="GH2_Domain-Containing"/>
</dbReference>
<dbReference type="InterPro" id="IPR032311">
    <property type="entry name" value="DUF4982"/>
</dbReference>
<evidence type="ECO:0000259" key="7">
    <source>
        <dbReference type="Pfam" id="PF16355"/>
    </source>
</evidence>
<evidence type="ECO:0000256" key="2">
    <source>
        <dbReference type="ARBA" id="ARBA00022801"/>
    </source>
</evidence>
<dbReference type="Proteomes" id="UP000291289">
    <property type="component" value="Unassembled WGS sequence"/>
</dbReference>
<evidence type="ECO:0000259" key="4">
    <source>
        <dbReference type="Pfam" id="PF00703"/>
    </source>
</evidence>
<dbReference type="InterPro" id="IPR013783">
    <property type="entry name" value="Ig-like_fold"/>
</dbReference>
<protein>
    <submittedName>
        <fullName evidence="9">Glycoside hydrolase family 2 protein</fullName>
    </submittedName>
</protein>
<dbReference type="InterPro" id="IPR040605">
    <property type="entry name" value="Glyco_hydro2_dom5"/>
</dbReference>
<dbReference type="Gene3D" id="3.20.20.80">
    <property type="entry name" value="Glycosidases"/>
    <property type="match status" value="1"/>
</dbReference>
<accession>A0A4R0QPF6</accession>
<reference evidence="9 10" key="1">
    <citation type="submission" date="2018-12" db="EMBL/GenBank/DDBJ databases">
        <title>Alloscrdovia theropitheci sp. nov: a novel taxon from the feces of the bleeding-herat monkey (Theropithecus geleda).</title>
        <authorList>
            <person name="Modesto M."/>
        </authorList>
    </citation>
    <scope>NUCLEOTIDE SEQUENCE [LARGE SCALE GENOMIC DNA]</scope>
    <source>
        <strain evidence="9 10">GLDI4/2</strain>
    </source>
</reference>
<feature type="domain" description="DUF4982" evidence="7">
    <location>
        <begin position="636"/>
        <end position="693"/>
    </location>
</feature>
<dbReference type="EMBL" id="RXLP01000021">
    <property type="protein sequence ID" value="TCD54102.1"/>
    <property type="molecule type" value="Genomic_DNA"/>
</dbReference>
<evidence type="ECO:0000259" key="5">
    <source>
        <dbReference type="Pfam" id="PF02836"/>
    </source>
</evidence>
<dbReference type="Pfam" id="PF02836">
    <property type="entry name" value="Glyco_hydro_2_C"/>
    <property type="match status" value="1"/>
</dbReference>
<evidence type="ECO:0000259" key="8">
    <source>
        <dbReference type="Pfam" id="PF18565"/>
    </source>
</evidence>
<dbReference type="InterPro" id="IPR006103">
    <property type="entry name" value="Glyco_hydro_2_cat"/>
</dbReference>
<keyword evidence="10" id="KW-1185">Reference proteome</keyword>
<dbReference type="Pfam" id="PF18565">
    <property type="entry name" value="Glyco_hydro2_C5"/>
    <property type="match status" value="1"/>
</dbReference>
<evidence type="ECO:0000256" key="3">
    <source>
        <dbReference type="ARBA" id="ARBA00023295"/>
    </source>
</evidence>
<dbReference type="Pfam" id="PF16355">
    <property type="entry name" value="DUF4982"/>
    <property type="match status" value="1"/>
</dbReference>
<dbReference type="Pfam" id="PF02837">
    <property type="entry name" value="Glyco_hydro_2_N"/>
    <property type="match status" value="1"/>
</dbReference>
<proteinExistence type="inferred from homology"/>
<keyword evidence="2 9" id="KW-0378">Hydrolase</keyword>
<feature type="domain" description="Glycoside hydrolase family 2 catalytic" evidence="5">
    <location>
        <begin position="283"/>
        <end position="433"/>
    </location>
</feature>
<dbReference type="InterPro" id="IPR017853">
    <property type="entry name" value="GH"/>
</dbReference>
<dbReference type="PANTHER" id="PTHR42732">
    <property type="entry name" value="BETA-GALACTOSIDASE"/>
    <property type="match status" value="1"/>
</dbReference>
<evidence type="ECO:0000256" key="1">
    <source>
        <dbReference type="ARBA" id="ARBA00007401"/>
    </source>
</evidence>
<dbReference type="InterPro" id="IPR036156">
    <property type="entry name" value="Beta-gal/glucu_dom_sf"/>
</dbReference>
<dbReference type="InterPro" id="IPR006104">
    <property type="entry name" value="Glyco_hydro_2_N"/>
</dbReference>
<dbReference type="OrthoDB" id="9762066at2"/>